<dbReference type="InterPro" id="IPR005017">
    <property type="entry name" value="OMPP1/FadL/TodX"/>
</dbReference>
<keyword evidence="4" id="KW-0812">Transmembrane</keyword>
<dbReference type="SUPFAM" id="SSF56935">
    <property type="entry name" value="Porins"/>
    <property type="match status" value="1"/>
</dbReference>
<dbReference type="PANTHER" id="PTHR35093:SF8">
    <property type="entry name" value="OUTER MEMBRANE PROTEIN NMB0088-RELATED"/>
    <property type="match status" value="1"/>
</dbReference>
<evidence type="ECO:0000313" key="10">
    <source>
        <dbReference type="Proteomes" id="UP000238426"/>
    </source>
</evidence>
<feature type="signal peptide" evidence="8">
    <location>
        <begin position="1"/>
        <end position="19"/>
    </location>
</feature>
<protein>
    <submittedName>
        <fullName evidence="9">Transporter</fullName>
    </submittedName>
</protein>
<keyword evidence="7" id="KW-0998">Cell outer membrane</keyword>
<dbReference type="Gene3D" id="2.40.160.60">
    <property type="entry name" value="Outer membrane protein transport protein (OMPP1/FadL/TodX)"/>
    <property type="match status" value="1"/>
</dbReference>
<accession>A0A2T1NA72</accession>
<dbReference type="GO" id="GO:0015483">
    <property type="term" value="F:long-chain fatty acid transporting porin activity"/>
    <property type="evidence" value="ECO:0007669"/>
    <property type="project" value="TreeGrafter"/>
</dbReference>
<keyword evidence="5 8" id="KW-0732">Signal</keyword>
<evidence type="ECO:0000313" key="9">
    <source>
        <dbReference type="EMBL" id="PSG88760.1"/>
    </source>
</evidence>
<dbReference type="GO" id="GO:0009279">
    <property type="term" value="C:cell outer membrane"/>
    <property type="evidence" value="ECO:0007669"/>
    <property type="project" value="UniProtKB-SubCell"/>
</dbReference>
<feature type="chain" id="PRO_5015529329" evidence="8">
    <location>
        <begin position="20"/>
        <end position="506"/>
    </location>
</feature>
<keyword evidence="3" id="KW-1134">Transmembrane beta strand</keyword>
<dbReference type="AlphaFoldDB" id="A0A2T1NA72"/>
<comment type="similarity">
    <text evidence="2">Belongs to the OmpP1/FadL family.</text>
</comment>
<organism evidence="9 10">
    <name type="scientific">Aurantibacter aestuarii</name>
    <dbReference type="NCBI Taxonomy" id="1266046"/>
    <lineage>
        <taxon>Bacteria</taxon>
        <taxon>Pseudomonadati</taxon>
        <taxon>Bacteroidota</taxon>
        <taxon>Flavobacteriia</taxon>
        <taxon>Flavobacteriales</taxon>
        <taxon>Flavobacteriaceae</taxon>
        <taxon>Aurantibacter</taxon>
    </lineage>
</organism>
<keyword evidence="10" id="KW-1185">Reference proteome</keyword>
<evidence type="ECO:0000256" key="1">
    <source>
        <dbReference type="ARBA" id="ARBA00004571"/>
    </source>
</evidence>
<evidence type="ECO:0000256" key="8">
    <source>
        <dbReference type="SAM" id="SignalP"/>
    </source>
</evidence>
<comment type="caution">
    <text evidence="9">The sequence shown here is derived from an EMBL/GenBank/DDBJ whole genome shotgun (WGS) entry which is preliminary data.</text>
</comment>
<name>A0A2T1NA72_9FLAO</name>
<reference evidence="9 10" key="1">
    <citation type="submission" date="2018-03" db="EMBL/GenBank/DDBJ databases">
        <title>Mesoflavibacter sp. HG37 and Mesoflavibacter sp. HG96 sp.nov., two marine bacteria isolated from seawater of Western Pacific Ocean.</title>
        <authorList>
            <person name="Cheng H."/>
            <person name="Wu Y.-H."/>
            <person name="Guo L.-L."/>
            <person name="Xu X.-W."/>
        </authorList>
    </citation>
    <scope>NUCLEOTIDE SEQUENCE [LARGE SCALE GENOMIC DNA]</scope>
    <source>
        <strain evidence="9 10">KCTC 32269</strain>
    </source>
</reference>
<evidence type="ECO:0000256" key="2">
    <source>
        <dbReference type="ARBA" id="ARBA00008163"/>
    </source>
</evidence>
<dbReference type="PANTHER" id="PTHR35093">
    <property type="entry name" value="OUTER MEMBRANE PROTEIN NMB0088-RELATED"/>
    <property type="match status" value="1"/>
</dbReference>
<dbReference type="RefSeq" id="WP_106463901.1">
    <property type="nucleotide sequence ID" value="NZ_PXOQ01000009.1"/>
</dbReference>
<proteinExistence type="inferred from homology"/>
<evidence type="ECO:0000256" key="3">
    <source>
        <dbReference type="ARBA" id="ARBA00022452"/>
    </source>
</evidence>
<sequence>MKKITILLFALFTGVLVNAQDINDAVRYSNTSIEGSARFRAMSGAFGALGGDLSAVNVNPAGSAVFNNSFASFTLNSNRNTSETNYFGEFNTRKSNTIDLSQVGGVFIFRNYKEGAKFKKFSLSLAYDQIGNFENEWNATGTNGNNTIGNYFLNYAQGLRLDEISAFPGESTGDAYTEIGNAFGFDHQQAFLGYDSFILEPDTFDDDNTGYTSNISGGNYRQQYAYNSTGYNGKLAFNAATQYNDNIYFGLNLNSHFLNFEKRTFLFESNNNDGSIVKQAVFENTLRTIGTGFSFQLGTIAKVTDGLRVGLSYESPTWYTLEDETTQYVETLRDDGGENVVKITDPNVITLFPTYRLQTPAKLTSSFAYVFGEKGLISLDYSVKDYSKTKFKPENETYFSDLNQFMSNTLTTATSLRLGGEYIINQFSLRGGYRYEQSPYEDDEIVGDLTGFSLGLGYNFGNTKLDLAYDRAQQDRNQSLYNVGLTDRANINNTTSNITLTLGFNL</sequence>
<evidence type="ECO:0000256" key="5">
    <source>
        <dbReference type="ARBA" id="ARBA00022729"/>
    </source>
</evidence>
<keyword evidence="6" id="KW-0472">Membrane</keyword>
<dbReference type="EMBL" id="PXOQ01000009">
    <property type="protein sequence ID" value="PSG88760.1"/>
    <property type="molecule type" value="Genomic_DNA"/>
</dbReference>
<evidence type="ECO:0000256" key="7">
    <source>
        <dbReference type="ARBA" id="ARBA00023237"/>
    </source>
</evidence>
<gene>
    <name evidence="9" type="ORF">C7H52_10765</name>
</gene>
<evidence type="ECO:0000256" key="6">
    <source>
        <dbReference type="ARBA" id="ARBA00023136"/>
    </source>
</evidence>
<comment type="subcellular location">
    <subcellularLocation>
        <location evidence="1">Cell outer membrane</location>
        <topology evidence="1">Multi-pass membrane protein</topology>
    </subcellularLocation>
</comment>
<evidence type="ECO:0000256" key="4">
    <source>
        <dbReference type="ARBA" id="ARBA00022692"/>
    </source>
</evidence>
<dbReference type="OrthoDB" id="9765571at2"/>
<dbReference type="Pfam" id="PF03349">
    <property type="entry name" value="Toluene_X"/>
    <property type="match status" value="1"/>
</dbReference>
<dbReference type="Proteomes" id="UP000238426">
    <property type="component" value="Unassembled WGS sequence"/>
</dbReference>